<dbReference type="EMBL" id="QLLK01000006">
    <property type="protein sequence ID" value="RAI89245.1"/>
    <property type="molecule type" value="Genomic_DNA"/>
</dbReference>
<keyword evidence="4" id="KW-1185">Reference proteome</keyword>
<dbReference type="RefSeq" id="WP_111611639.1">
    <property type="nucleotide sequence ID" value="NZ_QLLK01000006.1"/>
</dbReference>
<evidence type="ECO:0000313" key="4">
    <source>
        <dbReference type="Proteomes" id="UP000249610"/>
    </source>
</evidence>
<organism evidence="3 4">
    <name type="scientific">Algoriphagus yeomjeoni</name>
    <dbReference type="NCBI Taxonomy" id="291403"/>
    <lineage>
        <taxon>Bacteria</taxon>
        <taxon>Pseudomonadati</taxon>
        <taxon>Bacteroidota</taxon>
        <taxon>Cytophagia</taxon>
        <taxon>Cytophagales</taxon>
        <taxon>Cyclobacteriaceae</taxon>
        <taxon>Algoriphagus</taxon>
    </lineage>
</organism>
<feature type="transmembrane region" description="Helical" evidence="2">
    <location>
        <begin position="45"/>
        <end position="63"/>
    </location>
</feature>
<name>A0A327PAK4_9BACT</name>
<feature type="compositionally biased region" description="Basic and acidic residues" evidence="1">
    <location>
        <begin position="105"/>
        <end position="121"/>
    </location>
</feature>
<comment type="caution">
    <text evidence="3">The sequence shown here is derived from an EMBL/GenBank/DDBJ whole genome shotgun (WGS) entry which is preliminary data.</text>
</comment>
<dbReference type="OrthoDB" id="823954at2"/>
<dbReference type="Proteomes" id="UP000249610">
    <property type="component" value="Unassembled WGS sequence"/>
</dbReference>
<sequence>MKEDKLDKEIAASLKKKLLEASAPYELGAWEGFQKMRAQRRRRTIAYWVTGIAASLLLIAVGINSVDITGIEEFNPQEVQLAEKVDSTPENALEKLSSSDSNKINSDRKASVEPGSKRIDSDIEVSGKPSDVTESETAKTEIVPVETLPSKTNNLAIAPELLEKPAKTEQPKVSLDIPVLSNEKVIAQVPEKSSTTVLNQNSIIEKEVDKKPENLNSLTQTIAPETLVSAEVPVPGKPTDKEIFIAESEFPVIEKDKTSVGLGMGLTPGFGAIQNDNQVATASTIGLGMLVDVKLPGKLTLGSGFGFNYFSQNAKAESMVMNFGNSYPQTEKLEVRQMQVEIPVFVKYPVTRNNSVSIQAGFSNFYSLEGTASQEFTVQRQSAFYANDALGNSSVTLRQQDVVQSNSLESKSGKFYPFATLNFGVNLRVLETKGANYVIMPFYNYQLTQVSGYGDTYGLFGASFKMNFGGK</sequence>
<evidence type="ECO:0000256" key="2">
    <source>
        <dbReference type="SAM" id="Phobius"/>
    </source>
</evidence>
<keyword evidence="2" id="KW-1133">Transmembrane helix</keyword>
<proteinExistence type="predicted"/>
<protein>
    <submittedName>
        <fullName evidence="3">Uncharacterized protein</fullName>
    </submittedName>
</protein>
<reference evidence="3 4" key="1">
    <citation type="submission" date="2018-06" db="EMBL/GenBank/DDBJ databases">
        <title>Genomic Encyclopedia of Archaeal and Bacterial Type Strains, Phase II (KMG-II): from individual species to whole genera.</title>
        <authorList>
            <person name="Goeker M."/>
        </authorList>
    </citation>
    <scope>NUCLEOTIDE SEQUENCE [LARGE SCALE GENOMIC DNA]</scope>
    <source>
        <strain evidence="3 4">DSM 23446</strain>
    </source>
</reference>
<evidence type="ECO:0000256" key="1">
    <source>
        <dbReference type="SAM" id="MobiDB-lite"/>
    </source>
</evidence>
<keyword evidence="2" id="KW-0812">Transmembrane</keyword>
<keyword evidence="2" id="KW-0472">Membrane</keyword>
<feature type="region of interest" description="Disordered" evidence="1">
    <location>
        <begin position="86"/>
        <end position="139"/>
    </location>
</feature>
<dbReference type="AlphaFoldDB" id="A0A327PAK4"/>
<evidence type="ECO:0000313" key="3">
    <source>
        <dbReference type="EMBL" id="RAI89245.1"/>
    </source>
</evidence>
<accession>A0A327PAK4</accession>
<gene>
    <name evidence="3" type="ORF">LV83_02286</name>
</gene>